<evidence type="ECO:0000313" key="14">
    <source>
        <dbReference type="EMBL" id="SUJ19438.1"/>
    </source>
</evidence>
<evidence type="ECO:0000256" key="5">
    <source>
        <dbReference type="ARBA" id="ARBA00022679"/>
    </source>
</evidence>
<dbReference type="STRING" id="1212545.SARL_04983"/>
<dbReference type="GeneID" id="97287684"/>
<dbReference type="FunFam" id="1.10.600.10:FF:000001">
    <property type="entry name" value="Geranylgeranyl diphosphate synthase"/>
    <property type="match status" value="1"/>
</dbReference>
<evidence type="ECO:0000256" key="8">
    <source>
        <dbReference type="ARBA" id="ARBA00023229"/>
    </source>
</evidence>
<dbReference type="PANTHER" id="PTHR43281:SF1">
    <property type="entry name" value="FARNESYL DIPHOSPHATE SYNTHASE"/>
    <property type="match status" value="1"/>
</dbReference>
<dbReference type="EMBL" id="UGZE01000001">
    <property type="protein sequence ID" value="SUJ19438.1"/>
    <property type="molecule type" value="Genomic_DNA"/>
</dbReference>
<keyword evidence="8" id="KW-0414">Isoprene biosynthesis</keyword>
<keyword evidence="5 12" id="KW-0808">Transferase</keyword>
<dbReference type="NCBIfam" id="NF045485">
    <property type="entry name" value="FPPsyn"/>
    <property type="match status" value="1"/>
</dbReference>
<dbReference type="AlphaFoldDB" id="A0A380CGX6"/>
<evidence type="ECO:0000313" key="16">
    <source>
        <dbReference type="Proteomes" id="UP000321598"/>
    </source>
</evidence>
<dbReference type="Proteomes" id="UP000254956">
    <property type="component" value="Unassembled WGS sequence"/>
</dbReference>
<dbReference type="PANTHER" id="PTHR43281">
    <property type="entry name" value="FARNESYL DIPHOSPHATE SYNTHASE"/>
    <property type="match status" value="1"/>
</dbReference>
<keyword evidence="7" id="KW-0460">Magnesium</keyword>
<gene>
    <name evidence="14" type="ORF">NCTC12413_01409</name>
    <name evidence="13" type="ORF">SAR03_09850</name>
</gene>
<evidence type="ECO:0000256" key="4">
    <source>
        <dbReference type="ARBA" id="ARBA00015100"/>
    </source>
</evidence>
<dbReference type="CDD" id="cd00685">
    <property type="entry name" value="Trans_IPPS_HT"/>
    <property type="match status" value="1"/>
</dbReference>
<proteinExistence type="inferred from homology"/>
<dbReference type="GO" id="GO:0004337">
    <property type="term" value="F:(2E,6E)-farnesyl diphosphate synthase activity"/>
    <property type="evidence" value="ECO:0007669"/>
    <property type="project" value="UniProtKB-EC"/>
</dbReference>
<dbReference type="EC" id="2.5.1.10" evidence="3"/>
<dbReference type="Proteomes" id="UP000321598">
    <property type="component" value="Unassembled WGS sequence"/>
</dbReference>
<name>A0A380CGX6_9STAP</name>
<protein>
    <recommendedName>
        <fullName evidence="4">Farnesyl diphosphate synthase</fullName>
        <ecNumber evidence="3">2.5.1.10</ecNumber>
    </recommendedName>
    <alternativeName>
        <fullName evidence="10">(2E,6E)-farnesyl diphosphate synthase</fullName>
    </alternativeName>
    <alternativeName>
        <fullName evidence="9">Geranyltranstransferase</fullName>
    </alternativeName>
</protein>
<evidence type="ECO:0000256" key="2">
    <source>
        <dbReference type="ARBA" id="ARBA00006706"/>
    </source>
</evidence>
<dbReference type="GO" id="GO:0046872">
    <property type="term" value="F:metal ion binding"/>
    <property type="evidence" value="ECO:0007669"/>
    <property type="project" value="UniProtKB-KW"/>
</dbReference>
<dbReference type="InterPro" id="IPR000092">
    <property type="entry name" value="Polyprenyl_synt"/>
</dbReference>
<dbReference type="RefSeq" id="WP_002509736.1">
    <property type="nucleotide sequence ID" value="NZ_AP019698.1"/>
</dbReference>
<evidence type="ECO:0000256" key="10">
    <source>
        <dbReference type="ARBA" id="ARBA00032873"/>
    </source>
</evidence>
<dbReference type="InterPro" id="IPR008949">
    <property type="entry name" value="Isoprenoid_synthase_dom_sf"/>
</dbReference>
<evidence type="ECO:0000256" key="1">
    <source>
        <dbReference type="ARBA" id="ARBA00001946"/>
    </source>
</evidence>
<organism evidence="14 15">
    <name type="scientific">Staphylococcus arlettae</name>
    <dbReference type="NCBI Taxonomy" id="29378"/>
    <lineage>
        <taxon>Bacteria</taxon>
        <taxon>Bacillati</taxon>
        <taxon>Bacillota</taxon>
        <taxon>Bacilli</taxon>
        <taxon>Bacillales</taxon>
        <taxon>Staphylococcaceae</taxon>
        <taxon>Staphylococcus</taxon>
    </lineage>
</organism>
<accession>A0A380CGX6</accession>
<reference evidence="14 15" key="1">
    <citation type="submission" date="2018-06" db="EMBL/GenBank/DDBJ databases">
        <authorList>
            <consortium name="Pathogen Informatics"/>
            <person name="Doyle S."/>
        </authorList>
    </citation>
    <scope>NUCLEOTIDE SEQUENCE [LARGE SCALE GENOMIC DNA]</scope>
    <source>
        <strain evidence="14 15">NCTC12413</strain>
    </source>
</reference>
<evidence type="ECO:0000313" key="13">
    <source>
        <dbReference type="EMBL" id="GEP99947.1"/>
    </source>
</evidence>
<comment type="similarity">
    <text evidence="2 12">Belongs to the FPP/GGPP synthase family.</text>
</comment>
<evidence type="ECO:0000256" key="11">
    <source>
        <dbReference type="ARBA" id="ARBA00049399"/>
    </source>
</evidence>
<keyword evidence="6" id="KW-0479">Metal-binding</keyword>
<evidence type="ECO:0000256" key="6">
    <source>
        <dbReference type="ARBA" id="ARBA00022723"/>
    </source>
</evidence>
<dbReference type="InterPro" id="IPR053378">
    <property type="entry name" value="Prenyl_diphosphate_synthase"/>
</dbReference>
<dbReference type="GO" id="GO:0016114">
    <property type="term" value="P:terpenoid biosynthetic process"/>
    <property type="evidence" value="ECO:0007669"/>
    <property type="project" value="UniProtKB-ARBA"/>
</dbReference>
<evidence type="ECO:0000256" key="3">
    <source>
        <dbReference type="ARBA" id="ARBA00012439"/>
    </source>
</evidence>
<dbReference type="OrthoDB" id="9805316at2"/>
<evidence type="ECO:0000256" key="7">
    <source>
        <dbReference type="ARBA" id="ARBA00022842"/>
    </source>
</evidence>
<dbReference type="PROSITE" id="PS00723">
    <property type="entry name" value="POLYPRENYL_SYNTHASE_1"/>
    <property type="match status" value="1"/>
</dbReference>
<evidence type="ECO:0000313" key="15">
    <source>
        <dbReference type="Proteomes" id="UP000254956"/>
    </source>
</evidence>
<dbReference type="GO" id="GO:0005737">
    <property type="term" value="C:cytoplasm"/>
    <property type="evidence" value="ECO:0007669"/>
    <property type="project" value="UniProtKB-ARBA"/>
</dbReference>
<dbReference type="Gene3D" id="1.10.600.10">
    <property type="entry name" value="Farnesyl Diphosphate Synthase"/>
    <property type="match status" value="1"/>
</dbReference>
<dbReference type="EMBL" id="BKAV01000007">
    <property type="protein sequence ID" value="GEP99947.1"/>
    <property type="molecule type" value="Genomic_DNA"/>
</dbReference>
<comment type="catalytic activity">
    <reaction evidence="11">
        <text>isopentenyl diphosphate + (2E)-geranyl diphosphate = (2E,6E)-farnesyl diphosphate + diphosphate</text>
        <dbReference type="Rhea" id="RHEA:19361"/>
        <dbReference type="ChEBI" id="CHEBI:33019"/>
        <dbReference type="ChEBI" id="CHEBI:58057"/>
        <dbReference type="ChEBI" id="CHEBI:128769"/>
        <dbReference type="ChEBI" id="CHEBI:175763"/>
        <dbReference type="EC" id="2.5.1.10"/>
    </reaction>
</comment>
<keyword evidence="16" id="KW-1185">Reference proteome</keyword>
<dbReference type="SFLD" id="SFLDS00005">
    <property type="entry name" value="Isoprenoid_Synthase_Type_I"/>
    <property type="match status" value="1"/>
</dbReference>
<sequence>MKQKVNTFTEEINNAIAVIIPQSPLSTNLEESMSYSLEAGGKRIRPVLLLLTLDMLTSNHEQGLSPALALEMIHTYSLIHDDLPPMDNDDYRRGKLTNHKVYGEWKAILAGDALLTKAFDVVSHDETLSDSVKLKLIQRLSQASGHLGMVGGQTLDMQSENQEIQIDLATLEQIHRTKTGALITFAVMAASDIAQVENHVADALYEYSDHIGLMFQIKDDLLDIYGDEEKLGKSVGSDLENHKSTYVSLLGLDGAEEKLQHHTDAAYDCLAQIEQQYDTSNLKYIIELFVNRDH</sequence>
<dbReference type="SFLD" id="SFLDG01017">
    <property type="entry name" value="Polyprenyl_Transferase_Like"/>
    <property type="match status" value="1"/>
</dbReference>
<dbReference type="PROSITE" id="PS00444">
    <property type="entry name" value="POLYPRENYL_SYNTHASE_2"/>
    <property type="match status" value="1"/>
</dbReference>
<evidence type="ECO:0000256" key="9">
    <source>
        <dbReference type="ARBA" id="ARBA00032380"/>
    </source>
</evidence>
<comment type="cofactor">
    <cofactor evidence="1">
        <name>Mg(2+)</name>
        <dbReference type="ChEBI" id="CHEBI:18420"/>
    </cofactor>
</comment>
<dbReference type="InterPro" id="IPR033749">
    <property type="entry name" value="Polyprenyl_synt_CS"/>
</dbReference>
<dbReference type="SUPFAM" id="SSF48576">
    <property type="entry name" value="Terpenoid synthases"/>
    <property type="match status" value="1"/>
</dbReference>
<dbReference type="Pfam" id="PF00348">
    <property type="entry name" value="polyprenyl_synt"/>
    <property type="match status" value="1"/>
</dbReference>
<reference evidence="13 16" key="2">
    <citation type="submission" date="2019-07" db="EMBL/GenBank/DDBJ databases">
        <title>Whole genome shotgun sequence of Staphylococcus arlettae NBRC 109765.</title>
        <authorList>
            <person name="Hosoyama A."/>
            <person name="Uohara A."/>
            <person name="Ohji S."/>
            <person name="Ichikawa N."/>
        </authorList>
    </citation>
    <scope>NUCLEOTIDE SEQUENCE [LARGE SCALE GENOMIC DNA]</scope>
    <source>
        <strain evidence="13 16">NBRC 109765</strain>
    </source>
</reference>
<evidence type="ECO:0000256" key="12">
    <source>
        <dbReference type="RuleBase" id="RU004466"/>
    </source>
</evidence>